<evidence type="ECO:0000313" key="2">
    <source>
        <dbReference type="EMBL" id="KAJ5182832.1"/>
    </source>
</evidence>
<sequence>MSPRTPEMPEIKRKYKSEPHRVRFQPGGRPMETDQADAGRQNKAAVGRRCQKTVMLWYEWRVSPRQVQPEQPTGLAIVHFHGNRAS</sequence>
<reference evidence="2" key="1">
    <citation type="submission" date="2022-11" db="EMBL/GenBank/DDBJ databases">
        <authorList>
            <person name="Petersen C."/>
        </authorList>
    </citation>
    <scope>NUCLEOTIDE SEQUENCE</scope>
    <source>
        <strain evidence="2">IBT 21917</strain>
    </source>
</reference>
<reference evidence="2" key="2">
    <citation type="journal article" date="2023" name="IMA Fungus">
        <title>Comparative genomic study of the Penicillium genus elucidates a diverse pangenome and 15 lateral gene transfer events.</title>
        <authorList>
            <person name="Petersen C."/>
            <person name="Sorensen T."/>
            <person name="Nielsen M.R."/>
            <person name="Sondergaard T.E."/>
            <person name="Sorensen J.L."/>
            <person name="Fitzpatrick D.A."/>
            <person name="Frisvad J.C."/>
            <person name="Nielsen K.L."/>
        </authorList>
    </citation>
    <scope>NUCLEOTIDE SEQUENCE</scope>
    <source>
        <strain evidence="2">IBT 21917</strain>
    </source>
</reference>
<evidence type="ECO:0000256" key="1">
    <source>
        <dbReference type="SAM" id="MobiDB-lite"/>
    </source>
</evidence>
<dbReference type="Proteomes" id="UP001146351">
    <property type="component" value="Unassembled WGS sequence"/>
</dbReference>
<accession>A0A9W9IRV9</accession>
<evidence type="ECO:0000313" key="3">
    <source>
        <dbReference type="Proteomes" id="UP001146351"/>
    </source>
</evidence>
<proteinExistence type="predicted"/>
<gene>
    <name evidence="2" type="ORF">N7492_000448</name>
</gene>
<dbReference type="AlphaFoldDB" id="A0A9W9IRV9"/>
<feature type="compositionally biased region" description="Basic and acidic residues" evidence="1">
    <location>
        <begin position="7"/>
        <end position="21"/>
    </location>
</feature>
<organism evidence="2 3">
    <name type="scientific">Penicillium capsulatum</name>
    <dbReference type="NCBI Taxonomy" id="69766"/>
    <lineage>
        <taxon>Eukaryota</taxon>
        <taxon>Fungi</taxon>
        <taxon>Dikarya</taxon>
        <taxon>Ascomycota</taxon>
        <taxon>Pezizomycotina</taxon>
        <taxon>Eurotiomycetes</taxon>
        <taxon>Eurotiomycetidae</taxon>
        <taxon>Eurotiales</taxon>
        <taxon>Aspergillaceae</taxon>
        <taxon>Penicillium</taxon>
    </lineage>
</organism>
<protein>
    <submittedName>
        <fullName evidence="2">Uncharacterized protein</fullName>
    </submittedName>
</protein>
<feature type="region of interest" description="Disordered" evidence="1">
    <location>
        <begin position="1"/>
        <end position="46"/>
    </location>
</feature>
<comment type="caution">
    <text evidence="2">The sequence shown here is derived from an EMBL/GenBank/DDBJ whole genome shotgun (WGS) entry which is preliminary data.</text>
</comment>
<name>A0A9W9IRV9_9EURO</name>
<keyword evidence="3" id="KW-1185">Reference proteome</keyword>
<dbReference type="EMBL" id="JAPQKO010000001">
    <property type="protein sequence ID" value="KAJ5182832.1"/>
    <property type="molecule type" value="Genomic_DNA"/>
</dbReference>